<dbReference type="EMBL" id="CYZX01000015">
    <property type="protein sequence ID" value="CUO75750.1"/>
    <property type="molecule type" value="Genomic_DNA"/>
</dbReference>
<feature type="transmembrane region" description="Helical" evidence="8">
    <location>
        <begin position="167"/>
        <end position="188"/>
    </location>
</feature>
<proteinExistence type="inferred from homology"/>
<evidence type="ECO:0000313" key="11">
    <source>
        <dbReference type="Proteomes" id="UP000095594"/>
    </source>
</evidence>
<protein>
    <submittedName>
        <fullName evidence="10">Type II secretory pathway, component PulF</fullName>
    </submittedName>
</protein>
<feature type="transmembrane region" description="Helical" evidence="8">
    <location>
        <begin position="208"/>
        <end position="233"/>
    </location>
</feature>
<dbReference type="PANTHER" id="PTHR30012:SF0">
    <property type="entry name" value="TYPE II SECRETION SYSTEM PROTEIN F-RELATED"/>
    <property type="match status" value="1"/>
</dbReference>
<evidence type="ECO:0000256" key="7">
    <source>
        <dbReference type="ARBA" id="ARBA00023136"/>
    </source>
</evidence>
<dbReference type="InterPro" id="IPR042094">
    <property type="entry name" value="T2SS_GspF_sf"/>
</dbReference>
<keyword evidence="6 8" id="KW-1133">Transmembrane helix</keyword>
<evidence type="ECO:0000259" key="9">
    <source>
        <dbReference type="Pfam" id="PF00482"/>
    </source>
</evidence>
<evidence type="ECO:0000256" key="1">
    <source>
        <dbReference type="ARBA" id="ARBA00004429"/>
    </source>
</evidence>
<name>A0A174HRP1_9CLOT</name>
<dbReference type="InterPro" id="IPR018076">
    <property type="entry name" value="T2SS_GspF_dom"/>
</dbReference>
<feature type="domain" description="Type II secretion system protein GspF" evidence="9">
    <location>
        <begin position="270"/>
        <end position="392"/>
    </location>
</feature>
<feature type="transmembrane region" description="Helical" evidence="8">
    <location>
        <begin position="373"/>
        <end position="394"/>
    </location>
</feature>
<dbReference type="FunFam" id="1.20.81.30:FF:000001">
    <property type="entry name" value="Type II secretion system protein F"/>
    <property type="match status" value="2"/>
</dbReference>
<keyword evidence="7 8" id="KW-0472">Membrane</keyword>
<gene>
    <name evidence="10" type="primary">epsF_2</name>
    <name evidence="10" type="ORF">ERS852471_02226</name>
</gene>
<feature type="domain" description="Type II secretion system protein GspF" evidence="9">
    <location>
        <begin position="67"/>
        <end position="189"/>
    </location>
</feature>
<evidence type="ECO:0000313" key="10">
    <source>
        <dbReference type="EMBL" id="CUO75750.1"/>
    </source>
</evidence>
<comment type="subcellular location">
    <subcellularLocation>
        <location evidence="1">Cell inner membrane</location>
        <topology evidence="1">Multi-pass membrane protein</topology>
    </subcellularLocation>
</comment>
<dbReference type="AlphaFoldDB" id="A0A174HRP1"/>
<comment type="similarity">
    <text evidence="2">Belongs to the GSP F family.</text>
</comment>
<dbReference type="PRINTS" id="PR00812">
    <property type="entry name" value="BCTERIALGSPF"/>
</dbReference>
<keyword evidence="5 8" id="KW-0812">Transmembrane</keyword>
<keyword evidence="4" id="KW-0997">Cell inner membrane</keyword>
<dbReference type="GO" id="GO:0005886">
    <property type="term" value="C:plasma membrane"/>
    <property type="evidence" value="ECO:0007669"/>
    <property type="project" value="UniProtKB-SubCell"/>
</dbReference>
<accession>A0A174HRP1</accession>
<dbReference type="Proteomes" id="UP000095594">
    <property type="component" value="Unassembled WGS sequence"/>
</dbReference>
<reference evidence="10 11" key="1">
    <citation type="submission" date="2015-09" db="EMBL/GenBank/DDBJ databases">
        <authorList>
            <consortium name="Pathogen Informatics"/>
        </authorList>
    </citation>
    <scope>NUCLEOTIDE SEQUENCE [LARGE SCALE GENOMIC DNA]</scope>
    <source>
        <strain evidence="10 11">2789STDY5834856</strain>
    </source>
</reference>
<organism evidence="10 11">
    <name type="scientific">Clostridium disporicum</name>
    <dbReference type="NCBI Taxonomy" id="84024"/>
    <lineage>
        <taxon>Bacteria</taxon>
        <taxon>Bacillati</taxon>
        <taxon>Bacillota</taxon>
        <taxon>Clostridia</taxon>
        <taxon>Eubacteriales</taxon>
        <taxon>Clostridiaceae</taxon>
        <taxon>Clostridium</taxon>
    </lineage>
</organism>
<evidence type="ECO:0000256" key="8">
    <source>
        <dbReference type="SAM" id="Phobius"/>
    </source>
</evidence>
<evidence type="ECO:0000256" key="3">
    <source>
        <dbReference type="ARBA" id="ARBA00022475"/>
    </source>
</evidence>
<dbReference type="RefSeq" id="WP_055266565.1">
    <property type="nucleotide sequence ID" value="NZ_CABIXQ010000015.1"/>
</dbReference>
<dbReference type="Pfam" id="PF00482">
    <property type="entry name" value="T2SSF"/>
    <property type="match status" value="2"/>
</dbReference>
<evidence type="ECO:0000256" key="5">
    <source>
        <dbReference type="ARBA" id="ARBA00022692"/>
    </source>
</evidence>
<evidence type="ECO:0000256" key="4">
    <source>
        <dbReference type="ARBA" id="ARBA00022519"/>
    </source>
</evidence>
<evidence type="ECO:0000256" key="6">
    <source>
        <dbReference type="ARBA" id="ARBA00022989"/>
    </source>
</evidence>
<keyword evidence="3" id="KW-1003">Cell membrane</keyword>
<dbReference type="OrthoDB" id="9805682at2"/>
<dbReference type="InterPro" id="IPR003004">
    <property type="entry name" value="GspF/PilC"/>
</dbReference>
<sequence>MPIYVYEGKTLNGSVEKGKAEYLNINAARESLRGKGIFINSIKEETASMNIEFNFKKNIPYQDLAIFCRQLHFGLAAGIPILRAIGMIKDQIEHKKLKSILTNVYEEIQKGSALSEVLGQHKEIPYMLTAMVEVGEATGNIDQIMGEMAEYYDKQHRQKKTIDAALTYPKFLLAFSICIVIGLVTFVVPTFVDSILSAGQELPLPTQALIAISDFIKNNFLLLTVVAIGLYIIKLTLIDTNPKVQYEKDRFLVTNKKLSPITQQIFTARFARTFALLVQGGMSVMNGLEIAGNAVDNRYIKKMIEECNYMIQKGQGIGDSLETRKIFPKMMTQMMKVGEETGSIDDILKKTSEYYEIEAEFAIKKLTALIEPVMIVFLAFIVGFVVISLAMPMFQVMGAV</sequence>
<dbReference type="PANTHER" id="PTHR30012">
    <property type="entry name" value="GENERAL SECRETION PATHWAY PROTEIN"/>
    <property type="match status" value="1"/>
</dbReference>
<evidence type="ECO:0000256" key="2">
    <source>
        <dbReference type="ARBA" id="ARBA00005745"/>
    </source>
</evidence>
<dbReference type="Gene3D" id="1.20.81.30">
    <property type="entry name" value="Type II secretion system (T2SS), domain F"/>
    <property type="match status" value="2"/>
</dbReference>